<dbReference type="GO" id="GO:0003677">
    <property type="term" value="F:DNA binding"/>
    <property type="evidence" value="ECO:0007669"/>
    <property type="project" value="UniProtKB-KW"/>
</dbReference>
<name>A0AAW5JQY3_9FIRM</name>
<dbReference type="GO" id="GO:0003700">
    <property type="term" value="F:DNA-binding transcription factor activity"/>
    <property type="evidence" value="ECO:0007669"/>
    <property type="project" value="TreeGrafter"/>
</dbReference>
<dbReference type="InterPro" id="IPR001387">
    <property type="entry name" value="Cro/C1-type_HTH"/>
</dbReference>
<dbReference type="Pfam" id="PF10387">
    <property type="entry name" value="DUF2442"/>
    <property type="match status" value="1"/>
</dbReference>
<dbReference type="SUPFAM" id="SSF143880">
    <property type="entry name" value="NE0471 N-terminal domain-like"/>
    <property type="match status" value="1"/>
</dbReference>
<dbReference type="RefSeq" id="WP_256303824.1">
    <property type="nucleotide sequence ID" value="NZ_JANFYS010000013.1"/>
</dbReference>
<dbReference type="EMBL" id="JANFYS010000013">
    <property type="protein sequence ID" value="MCQ4770334.1"/>
    <property type="molecule type" value="Genomic_DNA"/>
</dbReference>
<organism evidence="3 4">
    <name type="scientific">Intestinimonas massiliensis</name>
    <name type="common">ex Afouda et al. 2020</name>
    <dbReference type="NCBI Taxonomy" id="1673721"/>
    <lineage>
        <taxon>Bacteria</taxon>
        <taxon>Bacillati</taxon>
        <taxon>Bacillota</taxon>
        <taxon>Clostridia</taxon>
        <taxon>Eubacteriales</taxon>
        <taxon>Intestinimonas</taxon>
    </lineage>
</organism>
<dbReference type="InterPro" id="IPR036782">
    <property type="entry name" value="NE0471-like_N"/>
</dbReference>
<dbReference type="SMART" id="SM00530">
    <property type="entry name" value="HTH_XRE"/>
    <property type="match status" value="1"/>
</dbReference>
<feature type="domain" description="HTH cro/C1-type" evidence="2">
    <location>
        <begin position="95"/>
        <end position="149"/>
    </location>
</feature>
<dbReference type="PANTHER" id="PTHR46797">
    <property type="entry name" value="HTH-TYPE TRANSCRIPTIONAL REGULATOR"/>
    <property type="match status" value="1"/>
</dbReference>
<keyword evidence="1" id="KW-0238">DNA-binding</keyword>
<dbReference type="InterPro" id="IPR050807">
    <property type="entry name" value="TransReg_Diox_bact_type"/>
</dbReference>
<dbReference type="Pfam" id="PF01381">
    <property type="entry name" value="HTH_3"/>
    <property type="match status" value="1"/>
</dbReference>
<dbReference type="InterPro" id="IPR010982">
    <property type="entry name" value="Lambda_DNA-bd_dom_sf"/>
</dbReference>
<dbReference type="Gene3D" id="3.30.2020.10">
    <property type="entry name" value="NE0471-like N-terminal domain"/>
    <property type="match status" value="1"/>
</dbReference>
<evidence type="ECO:0000259" key="2">
    <source>
        <dbReference type="PROSITE" id="PS50943"/>
    </source>
</evidence>
<protein>
    <submittedName>
        <fullName evidence="3">Helix-turn-helix domain-containing protein</fullName>
    </submittedName>
</protein>
<evidence type="ECO:0000256" key="1">
    <source>
        <dbReference type="ARBA" id="ARBA00023125"/>
    </source>
</evidence>
<dbReference type="PANTHER" id="PTHR46797:SF1">
    <property type="entry name" value="METHYLPHOSPHONATE SYNTHASE"/>
    <property type="match status" value="1"/>
</dbReference>
<dbReference type="InterPro" id="IPR018841">
    <property type="entry name" value="DUF2442"/>
</dbReference>
<dbReference type="SUPFAM" id="SSF47413">
    <property type="entry name" value="lambda repressor-like DNA-binding domains"/>
    <property type="match status" value="1"/>
</dbReference>
<dbReference type="Proteomes" id="UP001204562">
    <property type="component" value="Unassembled WGS sequence"/>
</dbReference>
<gene>
    <name evidence="3" type="ORF">NE579_07640</name>
</gene>
<dbReference type="AlphaFoldDB" id="A0AAW5JQY3"/>
<evidence type="ECO:0000313" key="3">
    <source>
        <dbReference type="EMBL" id="MCQ4770334.1"/>
    </source>
</evidence>
<reference evidence="3" key="1">
    <citation type="submission" date="2022-06" db="EMBL/GenBank/DDBJ databases">
        <title>Isolation of gut microbiota from human fecal samples.</title>
        <authorList>
            <person name="Pamer E.G."/>
            <person name="Barat B."/>
            <person name="Waligurski E."/>
            <person name="Medina S."/>
            <person name="Paddock L."/>
            <person name="Mostad J."/>
        </authorList>
    </citation>
    <scope>NUCLEOTIDE SEQUENCE</scope>
    <source>
        <strain evidence="3">DFI.9.91</strain>
    </source>
</reference>
<sequence>MFHKAIDLKLLEGTAMEVTFQDGVVKRYDMSALFSKYPQLKALQDRSLFLSAKMVGAYGIMWNDDLDIETETIYEDGETVRQEEVVIHQTSSHAVAAARAAAGISQKQLAALTGIDQSDISKIERGVANPSVATLDRIARAMGGNLSISIQIPSTT</sequence>
<accession>A0AAW5JQY3</accession>
<dbReference type="Gene3D" id="1.10.260.40">
    <property type="entry name" value="lambda repressor-like DNA-binding domains"/>
    <property type="match status" value="1"/>
</dbReference>
<comment type="caution">
    <text evidence="3">The sequence shown here is derived from an EMBL/GenBank/DDBJ whole genome shotgun (WGS) entry which is preliminary data.</text>
</comment>
<dbReference type="CDD" id="cd00093">
    <property type="entry name" value="HTH_XRE"/>
    <property type="match status" value="1"/>
</dbReference>
<dbReference type="PROSITE" id="PS50943">
    <property type="entry name" value="HTH_CROC1"/>
    <property type="match status" value="1"/>
</dbReference>
<evidence type="ECO:0000313" key="4">
    <source>
        <dbReference type="Proteomes" id="UP001204562"/>
    </source>
</evidence>
<proteinExistence type="predicted"/>
<dbReference type="GO" id="GO:0005829">
    <property type="term" value="C:cytosol"/>
    <property type="evidence" value="ECO:0007669"/>
    <property type="project" value="TreeGrafter"/>
</dbReference>